<protein>
    <submittedName>
        <fullName evidence="1">Chlorophyll a-b binding protein, chloroplastic</fullName>
    </submittedName>
</protein>
<comment type="caution">
    <text evidence="1">The sequence shown here is derived from an EMBL/GenBank/DDBJ whole genome shotgun (WGS) entry which is preliminary data.</text>
</comment>
<reference evidence="1" key="2">
    <citation type="submission" date="2023-05" db="EMBL/GenBank/DDBJ databases">
        <authorList>
            <person name="Schelkunov M.I."/>
        </authorList>
    </citation>
    <scope>NUCLEOTIDE SEQUENCE</scope>
    <source>
        <strain evidence="1">Hsosn_3</strain>
        <tissue evidence="1">Leaf</tissue>
    </source>
</reference>
<dbReference type="AlphaFoldDB" id="A0AAD8M7W8"/>
<dbReference type="Proteomes" id="UP001237642">
    <property type="component" value="Unassembled WGS sequence"/>
</dbReference>
<sequence length="121" mass="12854">MATQALLSSSSITSSVEAARQIFAGRPAQSLSRKISFVVKAASTPPVKQEQKLALIPAEIASHDSKHVTREITRLDNPGSMGKQYFLGLEEGLAGSGDPEYSGGSVFNPLGFGKDEKSMKE</sequence>
<dbReference type="EMBL" id="JAUIZM010000010">
    <property type="protein sequence ID" value="KAK1362373.1"/>
    <property type="molecule type" value="Genomic_DNA"/>
</dbReference>
<proteinExistence type="predicted"/>
<evidence type="ECO:0000313" key="2">
    <source>
        <dbReference type="Proteomes" id="UP001237642"/>
    </source>
</evidence>
<reference evidence="1" key="1">
    <citation type="submission" date="2023-02" db="EMBL/GenBank/DDBJ databases">
        <title>Genome of toxic invasive species Heracleum sosnowskyi carries increased number of genes despite the absence of recent whole-genome duplications.</title>
        <authorList>
            <person name="Schelkunov M."/>
            <person name="Shtratnikova V."/>
            <person name="Makarenko M."/>
            <person name="Klepikova A."/>
            <person name="Omelchenko D."/>
            <person name="Novikova G."/>
            <person name="Obukhova E."/>
            <person name="Bogdanov V."/>
            <person name="Penin A."/>
            <person name="Logacheva M."/>
        </authorList>
    </citation>
    <scope>NUCLEOTIDE SEQUENCE</scope>
    <source>
        <strain evidence="1">Hsosn_3</strain>
        <tissue evidence="1">Leaf</tissue>
    </source>
</reference>
<organism evidence="1 2">
    <name type="scientific">Heracleum sosnowskyi</name>
    <dbReference type="NCBI Taxonomy" id="360622"/>
    <lineage>
        <taxon>Eukaryota</taxon>
        <taxon>Viridiplantae</taxon>
        <taxon>Streptophyta</taxon>
        <taxon>Embryophyta</taxon>
        <taxon>Tracheophyta</taxon>
        <taxon>Spermatophyta</taxon>
        <taxon>Magnoliopsida</taxon>
        <taxon>eudicotyledons</taxon>
        <taxon>Gunneridae</taxon>
        <taxon>Pentapetalae</taxon>
        <taxon>asterids</taxon>
        <taxon>campanulids</taxon>
        <taxon>Apiales</taxon>
        <taxon>Apiaceae</taxon>
        <taxon>Apioideae</taxon>
        <taxon>apioid superclade</taxon>
        <taxon>Tordylieae</taxon>
        <taxon>Tordyliinae</taxon>
        <taxon>Heracleum</taxon>
    </lineage>
</organism>
<keyword evidence="2" id="KW-1185">Reference proteome</keyword>
<gene>
    <name evidence="1" type="ORF">POM88_046847</name>
</gene>
<accession>A0AAD8M7W8</accession>
<evidence type="ECO:0000313" key="1">
    <source>
        <dbReference type="EMBL" id="KAK1362373.1"/>
    </source>
</evidence>
<name>A0AAD8M7W8_9APIA</name>